<dbReference type="EMBL" id="MLKD01000008">
    <property type="protein sequence ID" value="OQE23790.1"/>
    <property type="molecule type" value="Genomic_DNA"/>
</dbReference>
<comment type="caution">
    <text evidence="2">The sequence shown here is derived from an EMBL/GenBank/DDBJ whole genome shotgun (WGS) entry which is preliminary data.</text>
</comment>
<accession>A0A1V6TCX2</accession>
<name>A0A1V6TCX2_9EURO</name>
<sequence length="49" mass="5951">MPAGLAEHKRTDRKRRTHSKSRRGCRNCKLRRVKAALFKLYKIWGQMYF</sequence>
<keyword evidence="3" id="KW-1185">Reference proteome</keyword>
<evidence type="ECO:0000256" key="1">
    <source>
        <dbReference type="SAM" id="MobiDB-lite"/>
    </source>
</evidence>
<feature type="compositionally biased region" description="Basic residues" evidence="1">
    <location>
        <begin position="11"/>
        <end position="24"/>
    </location>
</feature>
<proteinExistence type="predicted"/>
<dbReference type="Proteomes" id="UP000191285">
    <property type="component" value="Unassembled WGS sequence"/>
</dbReference>
<reference evidence="3" key="1">
    <citation type="journal article" date="2017" name="Nat. Microbiol.">
        <title>Global analysis of biosynthetic gene clusters reveals vast potential of secondary metabolite production in Penicillium species.</title>
        <authorList>
            <person name="Nielsen J.C."/>
            <person name="Grijseels S."/>
            <person name="Prigent S."/>
            <person name="Ji B."/>
            <person name="Dainat J."/>
            <person name="Nielsen K.F."/>
            <person name="Frisvad J.C."/>
            <person name="Workman M."/>
            <person name="Nielsen J."/>
        </authorList>
    </citation>
    <scope>NUCLEOTIDE SEQUENCE [LARGE SCALE GENOMIC DNA]</scope>
    <source>
        <strain evidence="3">IBT 24891</strain>
    </source>
</reference>
<dbReference type="AlphaFoldDB" id="A0A1V6TCX2"/>
<feature type="region of interest" description="Disordered" evidence="1">
    <location>
        <begin position="1"/>
        <end position="24"/>
    </location>
</feature>
<evidence type="ECO:0000313" key="3">
    <source>
        <dbReference type="Proteomes" id="UP000191285"/>
    </source>
</evidence>
<organism evidence="2 3">
    <name type="scientific">Penicillium steckii</name>
    <dbReference type="NCBI Taxonomy" id="303698"/>
    <lineage>
        <taxon>Eukaryota</taxon>
        <taxon>Fungi</taxon>
        <taxon>Dikarya</taxon>
        <taxon>Ascomycota</taxon>
        <taxon>Pezizomycotina</taxon>
        <taxon>Eurotiomycetes</taxon>
        <taxon>Eurotiomycetidae</taxon>
        <taxon>Eurotiales</taxon>
        <taxon>Aspergillaceae</taxon>
        <taxon>Penicillium</taxon>
    </lineage>
</organism>
<evidence type="ECO:0000313" key="2">
    <source>
        <dbReference type="EMBL" id="OQE23790.1"/>
    </source>
</evidence>
<dbReference type="OrthoDB" id="416217at2759"/>
<gene>
    <name evidence="2" type="ORF">PENSTE_c008G04293</name>
</gene>
<feature type="compositionally biased region" description="Basic and acidic residues" evidence="1">
    <location>
        <begin position="1"/>
        <end position="10"/>
    </location>
</feature>
<protein>
    <submittedName>
        <fullName evidence="2">Uncharacterized protein</fullName>
    </submittedName>
</protein>